<dbReference type="CDD" id="cd03786">
    <property type="entry name" value="GTB_UDP-GlcNAc_2-Epimerase"/>
    <property type="match status" value="1"/>
</dbReference>
<sequence length="363" mass="40942">MKIVSIVGARPQFIKCAPLSRELRKEHQEILVHTGQHYDHEMSDIFFEELDIPKPDYNLGIGSGNHGEQTGKMLVKIEYVLLKENPDLVLVYGDTNSTLAGALAAVKLQIRVAHVEAGLRSFDRKMPEEINRVLTDHVSNLLLCPTRTAIDNLSKEGIVEGVHLVGDVMLDALEYNLKVAEKKSQIIEKLELKRGKYVVITLHRPGNTDSKENMCNIIEALGQSGKIAVFPVHPRSEKYLREYGIWDNMPANVRLIPPVGYLDMLRLMGNAEKILTDSGGIQKEAYMLEVPCITLRENTEWVETLEGGWNVLVGADRKKIIKALKEFKPHDRLKDIFGNGYASVKIREIINNRISYIDKGLKN</sequence>
<protein>
    <submittedName>
        <fullName evidence="3">UDP-N-acetylglucosamine 2-epimerase</fullName>
    </submittedName>
</protein>
<dbReference type="AlphaFoldDB" id="A0A1F7X8V6"/>
<name>A0A1F7X8V6_9BACT</name>
<dbReference type="PANTHER" id="PTHR43174">
    <property type="entry name" value="UDP-N-ACETYLGLUCOSAMINE 2-EPIMERASE"/>
    <property type="match status" value="1"/>
</dbReference>
<proteinExistence type="inferred from homology"/>
<feature type="domain" description="UDP-N-acetylglucosamine 2-epimerase" evidence="2">
    <location>
        <begin position="24"/>
        <end position="350"/>
    </location>
</feature>
<comment type="similarity">
    <text evidence="1">Belongs to the UDP-N-acetylglucosamine 2-epimerase family.</text>
</comment>
<dbReference type="Proteomes" id="UP000177053">
    <property type="component" value="Unassembled WGS sequence"/>
</dbReference>
<evidence type="ECO:0000259" key="2">
    <source>
        <dbReference type="Pfam" id="PF02350"/>
    </source>
</evidence>
<dbReference type="Gene3D" id="3.40.50.2000">
    <property type="entry name" value="Glycogen Phosphorylase B"/>
    <property type="match status" value="2"/>
</dbReference>
<evidence type="ECO:0000256" key="1">
    <source>
        <dbReference type="RuleBase" id="RU003513"/>
    </source>
</evidence>
<dbReference type="PANTHER" id="PTHR43174:SF1">
    <property type="entry name" value="UDP-N-ACETYLGLUCOSAMINE 2-EPIMERASE"/>
    <property type="match status" value="1"/>
</dbReference>
<evidence type="ECO:0000313" key="4">
    <source>
        <dbReference type="Proteomes" id="UP000177053"/>
    </source>
</evidence>
<dbReference type="SUPFAM" id="SSF53756">
    <property type="entry name" value="UDP-Glycosyltransferase/glycogen phosphorylase"/>
    <property type="match status" value="1"/>
</dbReference>
<reference evidence="3 4" key="1">
    <citation type="journal article" date="2016" name="Nat. Commun.">
        <title>Thousands of microbial genomes shed light on interconnected biogeochemical processes in an aquifer system.</title>
        <authorList>
            <person name="Anantharaman K."/>
            <person name="Brown C.T."/>
            <person name="Hug L.A."/>
            <person name="Sharon I."/>
            <person name="Castelle C.J."/>
            <person name="Probst A.J."/>
            <person name="Thomas B.C."/>
            <person name="Singh A."/>
            <person name="Wilkins M.J."/>
            <person name="Karaoz U."/>
            <person name="Brodie E.L."/>
            <person name="Williams K.H."/>
            <person name="Hubbard S.S."/>
            <person name="Banfield J.F."/>
        </authorList>
    </citation>
    <scope>NUCLEOTIDE SEQUENCE [LARGE SCALE GENOMIC DNA]</scope>
</reference>
<dbReference type="NCBIfam" id="TIGR00236">
    <property type="entry name" value="wecB"/>
    <property type="match status" value="1"/>
</dbReference>
<dbReference type="Pfam" id="PF02350">
    <property type="entry name" value="Epimerase_2"/>
    <property type="match status" value="1"/>
</dbReference>
<dbReference type="InterPro" id="IPR029767">
    <property type="entry name" value="WecB-like"/>
</dbReference>
<organism evidence="3 4">
    <name type="scientific">Candidatus Woesebacteria bacterium RBG_16_34_12</name>
    <dbReference type="NCBI Taxonomy" id="1802480"/>
    <lineage>
        <taxon>Bacteria</taxon>
        <taxon>Candidatus Woeseibacteriota</taxon>
    </lineage>
</organism>
<dbReference type="InterPro" id="IPR003331">
    <property type="entry name" value="UDP_GlcNAc_Epimerase_2_dom"/>
</dbReference>
<dbReference type="EMBL" id="MGFS01000024">
    <property type="protein sequence ID" value="OGM11199.1"/>
    <property type="molecule type" value="Genomic_DNA"/>
</dbReference>
<evidence type="ECO:0000313" key="3">
    <source>
        <dbReference type="EMBL" id="OGM11199.1"/>
    </source>
</evidence>
<keyword evidence="1" id="KW-0413">Isomerase</keyword>
<accession>A0A1F7X8V6</accession>
<gene>
    <name evidence="3" type="ORF">A2Z22_01795</name>
</gene>
<comment type="caution">
    <text evidence="3">The sequence shown here is derived from an EMBL/GenBank/DDBJ whole genome shotgun (WGS) entry which is preliminary data.</text>
</comment>
<dbReference type="GO" id="GO:0016853">
    <property type="term" value="F:isomerase activity"/>
    <property type="evidence" value="ECO:0007669"/>
    <property type="project" value="UniProtKB-KW"/>
</dbReference>